<dbReference type="EMBL" id="CAJVPL010010867">
    <property type="protein sequence ID" value="CAG8682315.1"/>
    <property type="molecule type" value="Genomic_DNA"/>
</dbReference>
<feature type="region of interest" description="Disordered" evidence="1">
    <location>
        <begin position="19"/>
        <end position="53"/>
    </location>
</feature>
<organism evidence="2 3">
    <name type="scientific">Ambispora gerdemannii</name>
    <dbReference type="NCBI Taxonomy" id="144530"/>
    <lineage>
        <taxon>Eukaryota</taxon>
        <taxon>Fungi</taxon>
        <taxon>Fungi incertae sedis</taxon>
        <taxon>Mucoromycota</taxon>
        <taxon>Glomeromycotina</taxon>
        <taxon>Glomeromycetes</taxon>
        <taxon>Archaeosporales</taxon>
        <taxon>Ambisporaceae</taxon>
        <taxon>Ambispora</taxon>
    </lineage>
</organism>
<dbReference type="AlphaFoldDB" id="A0A9N9EMY5"/>
<evidence type="ECO:0000256" key="1">
    <source>
        <dbReference type="SAM" id="MobiDB-lite"/>
    </source>
</evidence>
<keyword evidence="3" id="KW-1185">Reference proteome</keyword>
<comment type="caution">
    <text evidence="2">The sequence shown here is derived from an EMBL/GenBank/DDBJ whole genome shotgun (WGS) entry which is preliminary data.</text>
</comment>
<feature type="non-terminal residue" evidence="2">
    <location>
        <position position="64"/>
    </location>
</feature>
<accession>A0A9N9EMY5</accession>
<feature type="compositionally biased region" description="Basic and acidic residues" evidence="1">
    <location>
        <begin position="40"/>
        <end position="53"/>
    </location>
</feature>
<protein>
    <submittedName>
        <fullName evidence="2">7122_t:CDS:1</fullName>
    </submittedName>
</protein>
<gene>
    <name evidence="2" type="ORF">AGERDE_LOCUS12727</name>
</gene>
<evidence type="ECO:0000313" key="2">
    <source>
        <dbReference type="EMBL" id="CAG8682315.1"/>
    </source>
</evidence>
<feature type="compositionally biased region" description="Basic and acidic residues" evidence="1">
    <location>
        <begin position="19"/>
        <end position="32"/>
    </location>
</feature>
<evidence type="ECO:0000313" key="3">
    <source>
        <dbReference type="Proteomes" id="UP000789831"/>
    </source>
</evidence>
<reference evidence="2" key="1">
    <citation type="submission" date="2021-06" db="EMBL/GenBank/DDBJ databases">
        <authorList>
            <person name="Kallberg Y."/>
            <person name="Tangrot J."/>
            <person name="Rosling A."/>
        </authorList>
    </citation>
    <scope>NUCLEOTIDE SEQUENCE</scope>
    <source>
        <strain evidence="2">MT106</strain>
    </source>
</reference>
<sequence length="64" mass="7560">DEYHSVARYQEMDCKMLRSEESKTRPLADSRRCSASSHGKNSDTTRNHSRRRIDTHIARTFTLY</sequence>
<dbReference type="Proteomes" id="UP000789831">
    <property type="component" value="Unassembled WGS sequence"/>
</dbReference>
<proteinExistence type="predicted"/>
<name>A0A9N9EMY5_9GLOM</name>